<evidence type="ECO:0000256" key="2">
    <source>
        <dbReference type="ARBA" id="ARBA00022723"/>
    </source>
</evidence>
<feature type="compositionally biased region" description="Basic and acidic residues" evidence="10">
    <location>
        <begin position="315"/>
        <end position="333"/>
    </location>
</feature>
<evidence type="ECO:0000256" key="5">
    <source>
        <dbReference type="ARBA" id="ARBA00022833"/>
    </source>
</evidence>
<evidence type="ECO:0000256" key="7">
    <source>
        <dbReference type="ARBA" id="ARBA00041190"/>
    </source>
</evidence>
<evidence type="ECO:0000256" key="8">
    <source>
        <dbReference type="ARBA" id="ARBA00043023"/>
    </source>
</evidence>
<proteinExistence type="predicted"/>
<feature type="domain" description="CCHC-type" evidence="11">
    <location>
        <begin position="153"/>
        <end position="168"/>
    </location>
</feature>
<dbReference type="GO" id="GO:0003723">
    <property type="term" value="F:RNA binding"/>
    <property type="evidence" value="ECO:0007669"/>
    <property type="project" value="TreeGrafter"/>
</dbReference>
<dbReference type="PANTHER" id="PTHR46543">
    <property type="entry name" value="ZINC FINGER CCHC DOMAIN-CONTAINING PROTEIN 7"/>
    <property type="match status" value="1"/>
</dbReference>
<evidence type="ECO:0000256" key="1">
    <source>
        <dbReference type="ARBA" id="ARBA00004123"/>
    </source>
</evidence>
<evidence type="ECO:0000259" key="11">
    <source>
        <dbReference type="PROSITE" id="PS50158"/>
    </source>
</evidence>
<keyword evidence="2" id="KW-0479">Metal-binding</keyword>
<keyword evidence="5" id="KW-0862">Zinc</keyword>
<protein>
    <recommendedName>
        <fullName evidence="7">Zinc finger CCHC domain-containing protein 7</fullName>
    </recommendedName>
    <alternativeName>
        <fullName evidence="8">TRAMP-like complex RNA-binding factor ZCCHC7</fullName>
    </alternativeName>
</protein>
<dbReference type="Gene3D" id="4.10.60.10">
    <property type="entry name" value="Zinc finger, CCHC-type"/>
    <property type="match status" value="2"/>
</dbReference>
<feature type="compositionally biased region" description="Basic residues" evidence="10">
    <location>
        <begin position="263"/>
        <end position="272"/>
    </location>
</feature>
<dbReference type="SUPFAM" id="SSF57756">
    <property type="entry name" value="Retrovirus zinc finger-like domains"/>
    <property type="match status" value="1"/>
</dbReference>
<evidence type="ECO:0000313" key="13">
    <source>
        <dbReference type="Proteomes" id="UP000677803"/>
    </source>
</evidence>
<dbReference type="PROSITE" id="PS50158">
    <property type="entry name" value="ZF_CCHC"/>
    <property type="match status" value="2"/>
</dbReference>
<evidence type="ECO:0000313" key="12">
    <source>
        <dbReference type="EMBL" id="CAG5990557.1"/>
    </source>
</evidence>
<comment type="subcellular location">
    <subcellularLocation>
        <location evidence="1">Nucleus</location>
    </subcellularLocation>
</comment>
<evidence type="ECO:0000256" key="9">
    <source>
        <dbReference type="PROSITE-ProRule" id="PRU00047"/>
    </source>
</evidence>
<feature type="compositionally biased region" description="Basic and acidic residues" evidence="10">
    <location>
        <begin position="230"/>
        <end position="262"/>
    </location>
</feature>
<dbReference type="InterPro" id="IPR051644">
    <property type="entry name" value="TRAMP_AT-DNA-binding"/>
</dbReference>
<dbReference type="InterPro" id="IPR001878">
    <property type="entry name" value="Znf_CCHC"/>
</dbReference>
<keyword evidence="6" id="KW-0539">Nucleus</keyword>
<evidence type="ECO:0000256" key="6">
    <source>
        <dbReference type="ARBA" id="ARBA00023242"/>
    </source>
</evidence>
<reference evidence="12" key="1">
    <citation type="submission" date="2021-05" db="EMBL/GenBank/DDBJ databases">
        <authorList>
            <person name="Tigano A."/>
        </authorList>
    </citation>
    <scope>NUCLEOTIDE SEQUENCE</scope>
</reference>
<evidence type="ECO:0000256" key="3">
    <source>
        <dbReference type="ARBA" id="ARBA00022737"/>
    </source>
</evidence>
<comment type="caution">
    <text evidence="12">The sequence shown here is derived from an EMBL/GenBank/DDBJ whole genome shotgun (WGS) entry which is preliminary data.</text>
</comment>
<dbReference type="GO" id="GO:0071035">
    <property type="term" value="P:nuclear polyadenylation-dependent rRNA catabolic process"/>
    <property type="evidence" value="ECO:0007669"/>
    <property type="project" value="TreeGrafter"/>
</dbReference>
<feature type="compositionally biased region" description="Basic and acidic residues" evidence="10">
    <location>
        <begin position="273"/>
        <end position="283"/>
    </location>
</feature>
<gene>
    <name evidence="12" type="ORF">MMEN_LOCUS17381</name>
</gene>
<dbReference type="InterPro" id="IPR036875">
    <property type="entry name" value="Znf_CCHC_sf"/>
</dbReference>
<dbReference type="Proteomes" id="UP000677803">
    <property type="component" value="Unassembled WGS sequence"/>
</dbReference>
<dbReference type="GO" id="GO:0071037">
    <property type="term" value="P:nuclear polyadenylation-dependent snRNA catabolic process"/>
    <property type="evidence" value="ECO:0007669"/>
    <property type="project" value="TreeGrafter"/>
</dbReference>
<dbReference type="EMBL" id="CAJRST010036666">
    <property type="protein sequence ID" value="CAG5990557.1"/>
    <property type="molecule type" value="Genomic_DNA"/>
</dbReference>
<keyword evidence="3" id="KW-0677">Repeat</keyword>
<dbReference type="OrthoDB" id="7608935at2759"/>
<dbReference type="AlphaFoldDB" id="A0A8S4BKJ5"/>
<evidence type="ECO:0000256" key="10">
    <source>
        <dbReference type="SAM" id="MobiDB-lite"/>
    </source>
</evidence>
<organism evidence="12 13">
    <name type="scientific">Menidia menidia</name>
    <name type="common">Atlantic silverside</name>
    <dbReference type="NCBI Taxonomy" id="238744"/>
    <lineage>
        <taxon>Eukaryota</taxon>
        <taxon>Metazoa</taxon>
        <taxon>Chordata</taxon>
        <taxon>Craniata</taxon>
        <taxon>Vertebrata</taxon>
        <taxon>Euteleostomi</taxon>
        <taxon>Actinopterygii</taxon>
        <taxon>Neopterygii</taxon>
        <taxon>Teleostei</taxon>
        <taxon>Neoteleostei</taxon>
        <taxon>Acanthomorphata</taxon>
        <taxon>Ovalentaria</taxon>
        <taxon>Atherinomorphae</taxon>
        <taxon>Atheriniformes</taxon>
        <taxon>Atherinopsidae</taxon>
        <taxon>Menidiinae</taxon>
        <taxon>Menidia</taxon>
    </lineage>
</organism>
<dbReference type="GO" id="GO:0071038">
    <property type="term" value="P:TRAMP-dependent tRNA surveillance pathway"/>
    <property type="evidence" value="ECO:0007669"/>
    <property type="project" value="TreeGrafter"/>
</dbReference>
<dbReference type="GO" id="GO:0031499">
    <property type="term" value="C:TRAMP complex"/>
    <property type="evidence" value="ECO:0007669"/>
    <property type="project" value="TreeGrafter"/>
</dbReference>
<accession>A0A8S4BKJ5</accession>
<keyword evidence="13" id="KW-1185">Reference proteome</keyword>
<sequence>MEERGACWLPGWKPGEESGLPAAEAVSSLTSRYFVPGYVSLCHICNRTGHSAKSCYFHKQKSPVCVLCGIRGHVQKNCPGRPCSSCGLPSHGPGPCRVPPVWRQHCHRCQMTGHLSDACPDIWRQYHMTIRLEVPLKPRSDCCLKHKGRRAHCYNCSKRGHYGYECTRRRMVSGTFAVLPYVSQYDTLEDVLQCHSSMQTGAMGNRRYKLASVGSVPPSDQEHLYEITRESGEEKASIHESGRTKQEASSRADRRKTWPERRRERRAVKQRRREAQAMREGGRLGRSCCNSDEESCPEDPFREVFHGHRRSIPPPEKKRRDNTTGRKSREAERWRKRGGTKRGELHAHGNMDIGSENLLSPKQRVRHRRR</sequence>
<name>A0A8S4BKJ5_9TELE</name>
<dbReference type="GO" id="GO:0071039">
    <property type="term" value="P:nuclear polyadenylation-dependent CUT catabolic process"/>
    <property type="evidence" value="ECO:0007669"/>
    <property type="project" value="TreeGrafter"/>
</dbReference>
<evidence type="ECO:0000256" key="4">
    <source>
        <dbReference type="ARBA" id="ARBA00022771"/>
    </source>
</evidence>
<dbReference type="GO" id="GO:0071031">
    <property type="term" value="P:nuclear mRNA surveillance of mRNA 3'-end processing"/>
    <property type="evidence" value="ECO:0007669"/>
    <property type="project" value="TreeGrafter"/>
</dbReference>
<dbReference type="PANTHER" id="PTHR46543:SF1">
    <property type="entry name" value="ZINC FINGER CCHC DOMAIN-CONTAINING PROTEIN 7"/>
    <property type="match status" value="1"/>
</dbReference>
<feature type="domain" description="CCHC-type" evidence="11">
    <location>
        <begin position="65"/>
        <end position="79"/>
    </location>
</feature>
<dbReference type="GO" id="GO:0071036">
    <property type="term" value="P:nuclear polyadenylation-dependent snoRNA catabolic process"/>
    <property type="evidence" value="ECO:0007669"/>
    <property type="project" value="TreeGrafter"/>
</dbReference>
<keyword evidence="4 9" id="KW-0863">Zinc-finger</keyword>
<dbReference type="SMART" id="SM00343">
    <property type="entry name" value="ZnF_C2HC"/>
    <property type="match status" value="4"/>
</dbReference>
<feature type="region of interest" description="Disordered" evidence="10">
    <location>
        <begin position="230"/>
        <end position="370"/>
    </location>
</feature>
<dbReference type="GO" id="GO:0008270">
    <property type="term" value="F:zinc ion binding"/>
    <property type="evidence" value="ECO:0007669"/>
    <property type="project" value="UniProtKB-KW"/>
</dbReference>